<dbReference type="Pfam" id="PF00076">
    <property type="entry name" value="RRM_1"/>
    <property type="match status" value="1"/>
</dbReference>
<feature type="signal peptide" evidence="2">
    <location>
        <begin position="1"/>
        <end position="19"/>
    </location>
</feature>
<evidence type="ECO:0000256" key="1">
    <source>
        <dbReference type="PROSITE-ProRule" id="PRU00176"/>
    </source>
</evidence>
<sequence>MSCLLITLLDLMEVVVVFELNPLEDGLLSGKCGYQAPVDHTDQRAEAIPQSTAPPSWTIHVSDVRTVKVSNISLVTLQKDIEEFFSFSGDIRYIEMQRESDRTQVAYVTFKDTQGADTAVLLTGSKIGDLYVTITPVEKYQLPPEAVPSSPTHQSSEAVKKAEDVMSTMLAKGFILGKDAINKAKAFDERHNLTSNASSTVASIDRKMGLSDKLSIGTAIVNGKVKEMDEKYQLSEMTKSAMAAAEQKASSAGSAIMSNPYILTGASWVSSAFTAIAKAAEDVSTMTKVKVEQAEVERNGIVYSERKATIDEFAKMHFEDSSDLGPAVVPVNSNDDIISSFTSPFRSYVYGV</sequence>
<gene>
    <name evidence="4" type="primary">BPA1</name>
    <name evidence="4" type="ORF">CR513_45077</name>
</gene>
<dbReference type="OrthoDB" id="7763451at2759"/>
<accession>A0A371F9X3</accession>
<evidence type="ECO:0000313" key="4">
    <source>
        <dbReference type="EMBL" id="RDX75086.1"/>
    </source>
</evidence>
<dbReference type="Proteomes" id="UP000257109">
    <property type="component" value="Unassembled WGS sequence"/>
</dbReference>
<dbReference type="InterPro" id="IPR000504">
    <property type="entry name" value="RRM_dom"/>
</dbReference>
<comment type="caution">
    <text evidence="4">The sequence shown here is derived from an EMBL/GenBank/DDBJ whole genome shotgun (WGS) entry which is preliminary data.</text>
</comment>
<dbReference type="PROSITE" id="PS50102">
    <property type="entry name" value="RRM"/>
    <property type="match status" value="1"/>
</dbReference>
<organism evidence="4 5">
    <name type="scientific">Mucuna pruriens</name>
    <name type="common">Velvet bean</name>
    <name type="synonym">Dolichos pruriens</name>
    <dbReference type="NCBI Taxonomy" id="157652"/>
    <lineage>
        <taxon>Eukaryota</taxon>
        <taxon>Viridiplantae</taxon>
        <taxon>Streptophyta</taxon>
        <taxon>Embryophyta</taxon>
        <taxon>Tracheophyta</taxon>
        <taxon>Spermatophyta</taxon>
        <taxon>Magnoliopsida</taxon>
        <taxon>eudicotyledons</taxon>
        <taxon>Gunneridae</taxon>
        <taxon>Pentapetalae</taxon>
        <taxon>rosids</taxon>
        <taxon>fabids</taxon>
        <taxon>Fabales</taxon>
        <taxon>Fabaceae</taxon>
        <taxon>Papilionoideae</taxon>
        <taxon>50 kb inversion clade</taxon>
        <taxon>NPAAA clade</taxon>
        <taxon>indigoferoid/millettioid clade</taxon>
        <taxon>Phaseoleae</taxon>
        <taxon>Mucuna</taxon>
    </lineage>
</organism>
<proteinExistence type="predicted"/>
<evidence type="ECO:0000256" key="2">
    <source>
        <dbReference type="SAM" id="SignalP"/>
    </source>
</evidence>
<name>A0A371F9X3_MUCPR</name>
<dbReference type="GO" id="GO:0003723">
    <property type="term" value="F:RNA binding"/>
    <property type="evidence" value="ECO:0007669"/>
    <property type="project" value="UniProtKB-UniRule"/>
</dbReference>
<keyword evidence="2" id="KW-0732">Signal</keyword>
<dbReference type="InterPro" id="IPR012677">
    <property type="entry name" value="Nucleotide-bd_a/b_plait_sf"/>
</dbReference>
<feature type="non-terminal residue" evidence="4">
    <location>
        <position position="1"/>
    </location>
</feature>
<dbReference type="PANTHER" id="PTHR32343:SF29">
    <property type="entry name" value="RNA-BINDING (RRM_RBD_RNP MOTIFS) FAMILY PROTEIN"/>
    <property type="match status" value="1"/>
</dbReference>
<evidence type="ECO:0000313" key="5">
    <source>
        <dbReference type="Proteomes" id="UP000257109"/>
    </source>
</evidence>
<dbReference type="EMBL" id="QJKJ01009952">
    <property type="protein sequence ID" value="RDX75086.1"/>
    <property type="molecule type" value="Genomic_DNA"/>
</dbReference>
<evidence type="ECO:0000259" key="3">
    <source>
        <dbReference type="PROSITE" id="PS50102"/>
    </source>
</evidence>
<reference evidence="4" key="1">
    <citation type="submission" date="2018-05" db="EMBL/GenBank/DDBJ databases">
        <title>Draft genome of Mucuna pruriens seed.</title>
        <authorList>
            <person name="Nnadi N.E."/>
            <person name="Vos R."/>
            <person name="Hasami M.H."/>
            <person name="Devisetty U.K."/>
            <person name="Aguiy J.C."/>
        </authorList>
    </citation>
    <scope>NUCLEOTIDE SEQUENCE [LARGE SCALE GENOMIC DNA]</scope>
    <source>
        <strain evidence="4">JCA_2017</strain>
    </source>
</reference>
<feature type="chain" id="PRO_5017034543" evidence="2">
    <location>
        <begin position="20"/>
        <end position="352"/>
    </location>
</feature>
<protein>
    <submittedName>
        <fullName evidence="4">Binding partner of ACD11 1</fullName>
    </submittedName>
</protein>
<dbReference type="PANTHER" id="PTHR32343">
    <property type="entry name" value="SERINE/ARGININE-RICH SPLICING FACTOR"/>
    <property type="match status" value="1"/>
</dbReference>
<dbReference type="AlphaFoldDB" id="A0A371F9X3"/>
<dbReference type="SUPFAM" id="SSF54928">
    <property type="entry name" value="RNA-binding domain, RBD"/>
    <property type="match status" value="1"/>
</dbReference>
<keyword evidence="1" id="KW-0694">RNA-binding</keyword>
<dbReference type="SMART" id="SM00360">
    <property type="entry name" value="RRM"/>
    <property type="match status" value="1"/>
</dbReference>
<feature type="non-terminal residue" evidence="4">
    <location>
        <position position="352"/>
    </location>
</feature>
<dbReference type="Gene3D" id="3.30.70.330">
    <property type="match status" value="1"/>
</dbReference>
<keyword evidence="5" id="KW-1185">Reference proteome</keyword>
<feature type="domain" description="RRM" evidence="3">
    <location>
        <begin position="65"/>
        <end position="139"/>
    </location>
</feature>
<dbReference type="InterPro" id="IPR035979">
    <property type="entry name" value="RBD_domain_sf"/>
</dbReference>